<dbReference type="AlphaFoldDB" id="A0A9Q3FDI8"/>
<protein>
    <recommendedName>
        <fullName evidence="6">SET domain-containing protein</fullName>
    </recommendedName>
</protein>
<dbReference type="InterPro" id="IPR036464">
    <property type="entry name" value="Rubisco_LSMT_subst-bd_sf"/>
</dbReference>
<evidence type="ECO:0000313" key="5">
    <source>
        <dbReference type="Proteomes" id="UP000765509"/>
    </source>
</evidence>
<dbReference type="SUPFAM" id="SSF82199">
    <property type="entry name" value="SET domain"/>
    <property type="match status" value="1"/>
</dbReference>
<organism evidence="4 5">
    <name type="scientific">Austropuccinia psidii MF-1</name>
    <dbReference type="NCBI Taxonomy" id="1389203"/>
    <lineage>
        <taxon>Eukaryota</taxon>
        <taxon>Fungi</taxon>
        <taxon>Dikarya</taxon>
        <taxon>Basidiomycota</taxon>
        <taxon>Pucciniomycotina</taxon>
        <taxon>Pucciniomycetes</taxon>
        <taxon>Pucciniales</taxon>
        <taxon>Sphaerophragmiaceae</taxon>
        <taxon>Austropuccinia</taxon>
    </lineage>
</organism>
<name>A0A9Q3FDI8_9BASI</name>
<dbReference type="PANTHER" id="PTHR13271">
    <property type="entry name" value="UNCHARACTERIZED PUTATIVE METHYLTRANSFERASE"/>
    <property type="match status" value="1"/>
</dbReference>
<proteinExistence type="predicted"/>
<comment type="caution">
    <text evidence="4">The sequence shown here is derived from an EMBL/GenBank/DDBJ whole genome shotgun (WGS) entry which is preliminary data.</text>
</comment>
<evidence type="ECO:0000256" key="2">
    <source>
        <dbReference type="ARBA" id="ARBA00022679"/>
    </source>
</evidence>
<dbReference type="Gene3D" id="3.90.1410.10">
    <property type="entry name" value="set domain protein methyltransferase, domain 1"/>
    <property type="match status" value="1"/>
</dbReference>
<dbReference type="InterPro" id="IPR046341">
    <property type="entry name" value="SET_dom_sf"/>
</dbReference>
<keyword evidence="2" id="KW-0808">Transferase</keyword>
<dbReference type="Proteomes" id="UP000765509">
    <property type="component" value="Unassembled WGS sequence"/>
</dbReference>
<dbReference type="OrthoDB" id="42889at2759"/>
<dbReference type="GO" id="GO:0032259">
    <property type="term" value="P:methylation"/>
    <property type="evidence" value="ECO:0007669"/>
    <property type="project" value="UniProtKB-KW"/>
</dbReference>
<keyword evidence="5" id="KW-1185">Reference proteome</keyword>
<sequence length="552" mass="62820">MLTAPSASRRIGRSAEPCNTSDLGRWLADNGGSFHPSLSFSAPNEDKSSESNLMGTCVLASGPVDKNQVLVSCTIQTAITRQSSLDKIERLFNQIPMDKPGPNPCQNFTSAWLDRQVISLYLILTKLSIKAESLQSNPLQELVKHDETPARRLVFDLFSFHKLYVSLLPPLQELTTPLFWNEAEVEKLRFTDLYPSIMERKQLWTTEYEEMMENIRRMSSVLYDYMSRYLSCGDYLWACTIITSRSFSSSLLENLNIPKVSSQTTLQKPNSIANLDLNTSSKEPTPILLPGVDTLNHKRGTKVEWRLTKSHSGLHKVQIIALEDTINLGDQVFNNYGAKPTAELILGYGFALDEQDWMAQNSQDADILNPDDFYTIKLAKPQESKVYSPLIKSICDRFKHKTFYHFITKVQPIPPMLLAQLRVLVTSSQEEVDKLTQCLGDLLKAQTSSKTFTENFLTSMPPKLTWDNELNCLDCLRSMLDFKLEELNRINHFSDQESDWKQVRNSVKRMIQIYRQGQHDILFNALERLESLISLATEQAVADGFAISFDED</sequence>
<reference evidence="4" key="1">
    <citation type="submission" date="2021-03" db="EMBL/GenBank/DDBJ databases">
        <title>Draft genome sequence of rust myrtle Austropuccinia psidii MF-1, a brazilian biotype.</title>
        <authorList>
            <person name="Quecine M.C."/>
            <person name="Pachon D.M.R."/>
            <person name="Bonatelli M.L."/>
            <person name="Correr F.H."/>
            <person name="Franceschini L.M."/>
            <person name="Leite T.F."/>
            <person name="Margarido G.R.A."/>
            <person name="Almeida C.A."/>
            <person name="Ferrarezi J.A."/>
            <person name="Labate C.A."/>
        </authorList>
    </citation>
    <scope>NUCLEOTIDE SEQUENCE</scope>
    <source>
        <strain evidence="4">MF-1</strain>
    </source>
</reference>
<evidence type="ECO:0000256" key="1">
    <source>
        <dbReference type="ARBA" id="ARBA00022603"/>
    </source>
</evidence>
<dbReference type="InterPro" id="IPR050600">
    <property type="entry name" value="SETD3_SETD6_MTase"/>
</dbReference>
<keyword evidence="1" id="KW-0489">Methyltransferase</keyword>
<evidence type="ECO:0000313" key="4">
    <source>
        <dbReference type="EMBL" id="MBW0536257.1"/>
    </source>
</evidence>
<dbReference type="EMBL" id="AVOT02041000">
    <property type="protein sequence ID" value="MBW0536257.1"/>
    <property type="molecule type" value="Genomic_DNA"/>
</dbReference>
<gene>
    <name evidence="4" type="ORF">O181_075972</name>
</gene>
<accession>A0A9Q3FDI8</accession>
<evidence type="ECO:0008006" key="6">
    <source>
        <dbReference type="Google" id="ProtNLM"/>
    </source>
</evidence>
<keyword evidence="3" id="KW-0949">S-adenosyl-L-methionine</keyword>
<dbReference type="Gene3D" id="3.90.1420.10">
    <property type="entry name" value="Rubisco LSMT, substrate-binding domain"/>
    <property type="match status" value="1"/>
</dbReference>
<evidence type="ECO:0000256" key="3">
    <source>
        <dbReference type="ARBA" id="ARBA00022691"/>
    </source>
</evidence>
<dbReference type="GO" id="GO:0005634">
    <property type="term" value="C:nucleus"/>
    <property type="evidence" value="ECO:0007669"/>
    <property type="project" value="TreeGrafter"/>
</dbReference>
<dbReference type="GO" id="GO:0016279">
    <property type="term" value="F:protein-lysine N-methyltransferase activity"/>
    <property type="evidence" value="ECO:0007669"/>
    <property type="project" value="TreeGrafter"/>
</dbReference>
<dbReference type="PANTHER" id="PTHR13271:SF34">
    <property type="entry name" value="N-LYSINE METHYLTRANSFERASE SETD6"/>
    <property type="match status" value="1"/>
</dbReference>